<evidence type="ECO:0000313" key="12">
    <source>
        <dbReference type="Proteomes" id="UP000799421"/>
    </source>
</evidence>
<gene>
    <name evidence="9" type="primary">MED19</name>
    <name evidence="11" type="ORF">K470DRAFT_293294</name>
</gene>
<dbReference type="GO" id="GO:0003712">
    <property type="term" value="F:transcription coregulator activity"/>
    <property type="evidence" value="ECO:0007669"/>
    <property type="project" value="InterPro"/>
</dbReference>
<dbReference type="Proteomes" id="UP000799421">
    <property type="component" value="Unassembled WGS sequence"/>
</dbReference>
<dbReference type="GO" id="GO:0016592">
    <property type="term" value="C:mediator complex"/>
    <property type="evidence" value="ECO:0007669"/>
    <property type="project" value="InterPro"/>
</dbReference>
<dbReference type="AlphaFoldDB" id="A0A6A7C665"/>
<dbReference type="InterPro" id="IPR013942">
    <property type="entry name" value="Mediator_Med19_fun"/>
</dbReference>
<evidence type="ECO:0000256" key="6">
    <source>
        <dbReference type="ARBA" id="ARBA00023163"/>
    </source>
</evidence>
<feature type="compositionally biased region" description="Polar residues" evidence="10">
    <location>
        <begin position="33"/>
        <end position="98"/>
    </location>
</feature>
<evidence type="ECO:0000313" key="11">
    <source>
        <dbReference type="EMBL" id="KAF2862752.1"/>
    </source>
</evidence>
<dbReference type="OrthoDB" id="2160599at2759"/>
<evidence type="ECO:0000256" key="9">
    <source>
        <dbReference type="RuleBase" id="RU364151"/>
    </source>
</evidence>
<sequence>MNAPAASVTTAKRCLRDDAERDEGPLAKRQRLHTFTPQSSPETKHQSPSQSVYMSWQAHNENSASFPTPPSTSGFAGQLNGSVHSNVNNGDVTMTDATLVQPHGDGDDDDDSKSDVPRLYRLRPEPPTLSSFHCLPQQDVLELYGLRSIQASVARFDADGNKINRLRKTYAGKVKDLDISGKFEPKKEAWELVGLIDPAWDTAPSGDKTLWQEQKLSQYPSMDLEGSSALLDKLGSALGGMVKGQLPAKEHKHWADQLGPERHLTIKPFTCVKQRASAPVSPRGPIARPNRVNKKRRYDESSYSGYADGFIDDEGGYTTAGDAKRHKTGGLARVR</sequence>
<evidence type="ECO:0000256" key="3">
    <source>
        <dbReference type="ARBA" id="ARBA00019615"/>
    </source>
</evidence>
<feature type="region of interest" description="Disordered" evidence="10">
    <location>
        <begin position="275"/>
        <end position="303"/>
    </location>
</feature>
<keyword evidence="5 9" id="KW-0010">Activator</keyword>
<comment type="similarity">
    <text evidence="2 9">Belongs to the Mediator complex subunit 19 family.</text>
</comment>
<comment type="subunit">
    <text evidence="9">Component of the Mediator complex.</text>
</comment>
<protein>
    <recommendedName>
        <fullName evidence="3 9">Mediator of RNA polymerase II transcription subunit 19</fullName>
    </recommendedName>
    <alternativeName>
        <fullName evidence="8 9">Mediator complex subunit 19</fullName>
    </alternativeName>
</protein>
<keyword evidence="6 9" id="KW-0804">Transcription</keyword>
<dbReference type="Pfam" id="PF08633">
    <property type="entry name" value="Rox3"/>
    <property type="match status" value="1"/>
</dbReference>
<keyword evidence="7 9" id="KW-0539">Nucleus</keyword>
<evidence type="ECO:0000256" key="10">
    <source>
        <dbReference type="SAM" id="MobiDB-lite"/>
    </source>
</evidence>
<name>A0A6A7C665_9PEZI</name>
<evidence type="ECO:0000256" key="4">
    <source>
        <dbReference type="ARBA" id="ARBA00023015"/>
    </source>
</evidence>
<evidence type="ECO:0000256" key="1">
    <source>
        <dbReference type="ARBA" id="ARBA00004123"/>
    </source>
</evidence>
<reference evidence="11" key="1">
    <citation type="journal article" date="2020" name="Stud. Mycol.">
        <title>101 Dothideomycetes genomes: a test case for predicting lifestyles and emergence of pathogens.</title>
        <authorList>
            <person name="Haridas S."/>
            <person name="Albert R."/>
            <person name="Binder M."/>
            <person name="Bloem J."/>
            <person name="Labutti K."/>
            <person name="Salamov A."/>
            <person name="Andreopoulos B."/>
            <person name="Baker S."/>
            <person name="Barry K."/>
            <person name="Bills G."/>
            <person name="Bluhm B."/>
            <person name="Cannon C."/>
            <person name="Castanera R."/>
            <person name="Culley D."/>
            <person name="Daum C."/>
            <person name="Ezra D."/>
            <person name="Gonzalez J."/>
            <person name="Henrissat B."/>
            <person name="Kuo A."/>
            <person name="Liang C."/>
            <person name="Lipzen A."/>
            <person name="Lutzoni F."/>
            <person name="Magnuson J."/>
            <person name="Mondo S."/>
            <person name="Nolan M."/>
            <person name="Ohm R."/>
            <person name="Pangilinan J."/>
            <person name="Park H.-J."/>
            <person name="Ramirez L."/>
            <person name="Alfaro M."/>
            <person name="Sun H."/>
            <person name="Tritt A."/>
            <person name="Yoshinaga Y."/>
            <person name="Zwiers L.-H."/>
            <person name="Turgeon B."/>
            <person name="Goodwin S."/>
            <person name="Spatafora J."/>
            <person name="Crous P."/>
            <person name="Grigoriev I."/>
        </authorList>
    </citation>
    <scope>NUCLEOTIDE SEQUENCE</scope>
    <source>
        <strain evidence="11">CBS 480.64</strain>
    </source>
</reference>
<feature type="region of interest" description="Disordered" evidence="10">
    <location>
        <begin position="1"/>
        <end position="118"/>
    </location>
</feature>
<evidence type="ECO:0000256" key="5">
    <source>
        <dbReference type="ARBA" id="ARBA00023159"/>
    </source>
</evidence>
<dbReference type="EMBL" id="MU005964">
    <property type="protein sequence ID" value="KAF2862752.1"/>
    <property type="molecule type" value="Genomic_DNA"/>
</dbReference>
<evidence type="ECO:0000256" key="2">
    <source>
        <dbReference type="ARBA" id="ARBA00009259"/>
    </source>
</evidence>
<evidence type="ECO:0000256" key="7">
    <source>
        <dbReference type="ARBA" id="ARBA00023242"/>
    </source>
</evidence>
<feature type="region of interest" description="Disordered" evidence="10">
    <location>
        <begin position="315"/>
        <end position="335"/>
    </location>
</feature>
<feature type="compositionally biased region" description="Basic and acidic residues" evidence="10">
    <location>
        <begin position="14"/>
        <end position="26"/>
    </location>
</feature>
<comment type="function">
    <text evidence="9">Component of the Mediator complex, a coactivator involved in the regulated transcription of nearly all RNA polymerase II-dependent genes. Mediator functions as a bridge to convey information from gene-specific regulatory proteins to the basal RNA polymerase II transcription machinery. Mediator is recruited to promoters by direct interactions with regulatory proteins and serves as a scaffold for the assembly of a functional preinitiation complex with RNA polymerase II and the general transcription factors.</text>
</comment>
<comment type="subcellular location">
    <subcellularLocation>
        <location evidence="1 9">Nucleus</location>
    </subcellularLocation>
</comment>
<evidence type="ECO:0000256" key="8">
    <source>
        <dbReference type="ARBA" id="ARBA00032018"/>
    </source>
</evidence>
<keyword evidence="4 9" id="KW-0805">Transcription regulation</keyword>
<keyword evidence="12" id="KW-1185">Reference proteome</keyword>
<feature type="compositionally biased region" description="Basic residues" evidence="10">
    <location>
        <begin position="324"/>
        <end position="335"/>
    </location>
</feature>
<dbReference type="GO" id="GO:0006357">
    <property type="term" value="P:regulation of transcription by RNA polymerase II"/>
    <property type="evidence" value="ECO:0007669"/>
    <property type="project" value="InterPro"/>
</dbReference>
<proteinExistence type="inferred from homology"/>
<organism evidence="11 12">
    <name type="scientific">Piedraia hortae CBS 480.64</name>
    <dbReference type="NCBI Taxonomy" id="1314780"/>
    <lineage>
        <taxon>Eukaryota</taxon>
        <taxon>Fungi</taxon>
        <taxon>Dikarya</taxon>
        <taxon>Ascomycota</taxon>
        <taxon>Pezizomycotina</taxon>
        <taxon>Dothideomycetes</taxon>
        <taxon>Dothideomycetidae</taxon>
        <taxon>Capnodiales</taxon>
        <taxon>Piedraiaceae</taxon>
        <taxon>Piedraia</taxon>
    </lineage>
</organism>
<accession>A0A6A7C665</accession>